<gene>
    <name evidence="2" type="ORF">NDU88_007944</name>
</gene>
<organism evidence="2 3">
    <name type="scientific">Pleurodeles waltl</name>
    <name type="common">Iberian ribbed newt</name>
    <dbReference type="NCBI Taxonomy" id="8319"/>
    <lineage>
        <taxon>Eukaryota</taxon>
        <taxon>Metazoa</taxon>
        <taxon>Chordata</taxon>
        <taxon>Craniata</taxon>
        <taxon>Vertebrata</taxon>
        <taxon>Euteleostomi</taxon>
        <taxon>Amphibia</taxon>
        <taxon>Batrachia</taxon>
        <taxon>Caudata</taxon>
        <taxon>Salamandroidea</taxon>
        <taxon>Salamandridae</taxon>
        <taxon>Pleurodelinae</taxon>
        <taxon>Pleurodeles</taxon>
    </lineage>
</organism>
<dbReference type="AlphaFoldDB" id="A0AAV7PQG7"/>
<keyword evidence="3" id="KW-1185">Reference proteome</keyword>
<evidence type="ECO:0000313" key="3">
    <source>
        <dbReference type="Proteomes" id="UP001066276"/>
    </source>
</evidence>
<protein>
    <submittedName>
        <fullName evidence="2">Uncharacterized protein</fullName>
    </submittedName>
</protein>
<proteinExistence type="predicted"/>
<dbReference type="EMBL" id="JANPWB010000011">
    <property type="protein sequence ID" value="KAJ1129577.1"/>
    <property type="molecule type" value="Genomic_DNA"/>
</dbReference>
<feature type="compositionally biased region" description="Polar residues" evidence="1">
    <location>
        <begin position="1"/>
        <end position="15"/>
    </location>
</feature>
<feature type="region of interest" description="Disordered" evidence="1">
    <location>
        <begin position="1"/>
        <end position="20"/>
    </location>
</feature>
<feature type="region of interest" description="Disordered" evidence="1">
    <location>
        <begin position="49"/>
        <end position="74"/>
    </location>
</feature>
<accession>A0AAV7PQG7</accession>
<name>A0AAV7PQG7_PLEWA</name>
<reference evidence="2" key="1">
    <citation type="journal article" date="2022" name="bioRxiv">
        <title>Sequencing and chromosome-scale assembly of the giantPleurodeles waltlgenome.</title>
        <authorList>
            <person name="Brown T."/>
            <person name="Elewa A."/>
            <person name="Iarovenko S."/>
            <person name="Subramanian E."/>
            <person name="Araus A.J."/>
            <person name="Petzold A."/>
            <person name="Susuki M."/>
            <person name="Suzuki K.-i.T."/>
            <person name="Hayashi T."/>
            <person name="Toyoda A."/>
            <person name="Oliveira C."/>
            <person name="Osipova E."/>
            <person name="Leigh N.D."/>
            <person name="Simon A."/>
            <person name="Yun M.H."/>
        </authorList>
    </citation>
    <scope>NUCLEOTIDE SEQUENCE</scope>
    <source>
        <strain evidence="2">20211129_DDA</strain>
        <tissue evidence="2">Liver</tissue>
    </source>
</reference>
<evidence type="ECO:0000256" key="1">
    <source>
        <dbReference type="SAM" id="MobiDB-lite"/>
    </source>
</evidence>
<evidence type="ECO:0000313" key="2">
    <source>
        <dbReference type="EMBL" id="KAJ1129577.1"/>
    </source>
</evidence>
<feature type="region of interest" description="Disordered" evidence="1">
    <location>
        <begin position="115"/>
        <end position="139"/>
    </location>
</feature>
<comment type="caution">
    <text evidence="2">The sequence shown here is derived from an EMBL/GenBank/DDBJ whole genome shotgun (WGS) entry which is preliminary data.</text>
</comment>
<sequence length="139" mass="14874">MNPSGGELQSVTTGAQEEKGAGAQVLVSLVTVRRRCDAELRRGSAGCAAPYIGGEGASPRAEERQTQLGPADWGSGVLRSARAVELESCPGGPCKRCWACRTRTFLRRRRAETPPYISDPARSLEHRGKGNWTPGRGPL</sequence>
<dbReference type="Proteomes" id="UP001066276">
    <property type="component" value="Chromosome 7"/>
</dbReference>